<evidence type="ECO:0000256" key="1">
    <source>
        <dbReference type="SAM" id="Phobius"/>
    </source>
</evidence>
<dbReference type="InterPro" id="IPR044730">
    <property type="entry name" value="RNase_H-like_dom_plant"/>
</dbReference>
<dbReference type="EMBL" id="JACGCM010000715">
    <property type="protein sequence ID" value="KAF6167917.1"/>
    <property type="molecule type" value="Genomic_DNA"/>
</dbReference>
<accession>A0A7J7NL39</accession>
<keyword evidence="1" id="KW-0812">Transmembrane</keyword>
<keyword evidence="1" id="KW-1133">Transmembrane helix</keyword>
<keyword evidence="1" id="KW-0472">Membrane</keyword>
<dbReference type="InterPro" id="IPR002156">
    <property type="entry name" value="RNaseH_domain"/>
</dbReference>
<proteinExistence type="predicted"/>
<dbReference type="PANTHER" id="PTHR47723:SF19">
    <property type="entry name" value="POLYNUCLEOTIDYL TRANSFERASE, RIBONUCLEASE H-LIKE SUPERFAMILY PROTEIN"/>
    <property type="match status" value="1"/>
</dbReference>
<protein>
    <recommendedName>
        <fullName evidence="2">RNase H type-1 domain-containing protein</fullName>
    </recommendedName>
</protein>
<evidence type="ECO:0000313" key="3">
    <source>
        <dbReference type="EMBL" id="KAF6167917.1"/>
    </source>
</evidence>
<dbReference type="PROSITE" id="PS50879">
    <property type="entry name" value="RNASE_H_1"/>
    <property type="match status" value="1"/>
</dbReference>
<dbReference type="Gene3D" id="3.30.420.10">
    <property type="entry name" value="Ribonuclease H-like superfamily/Ribonuclease H"/>
    <property type="match status" value="1"/>
</dbReference>
<dbReference type="Pfam" id="PF13966">
    <property type="entry name" value="zf-RVT"/>
    <property type="match status" value="1"/>
</dbReference>
<evidence type="ECO:0000259" key="2">
    <source>
        <dbReference type="PROSITE" id="PS50879"/>
    </source>
</evidence>
<dbReference type="AlphaFoldDB" id="A0A7J7NL39"/>
<organism evidence="3 4">
    <name type="scientific">Kingdonia uniflora</name>
    <dbReference type="NCBI Taxonomy" id="39325"/>
    <lineage>
        <taxon>Eukaryota</taxon>
        <taxon>Viridiplantae</taxon>
        <taxon>Streptophyta</taxon>
        <taxon>Embryophyta</taxon>
        <taxon>Tracheophyta</taxon>
        <taxon>Spermatophyta</taxon>
        <taxon>Magnoliopsida</taxon>
        <taxon>Ranunculales</taxon>
        <taxon>Circaeasteraceae</taxon>
        <taxon>Kingdonia</taxon>
    </lineage>
</organism>
<evidence type="ECO:0000313" key="4">
    <source>
        <dbReference type="Proteomes" id="UP000541444"/>
    </source>
</evidence>
<keyword evidence="4" id="KW-1185">Reference proteome</keyword>
<dbReference type="GO" id="GO:0003676">
    <property type="term" value="F:nucleic acid binding"/>
    <property type="evidence" value="ECO:0007669"/>
    <property type="project" value="InterPro"/>
</dbReference>
<sequence>MNHILPYDEIVQSKGITLASTCSHCFSAAETEDHMFFDCPTAKVLWCWASSTFSFSDISVHDGCKAILEMSKVLSSYLNDLWFTMAFSICRWLWNSREKIRFDETKMSIKEIQNNVLRDISNSTSLSKNNIHNTTFDLQGIKSLYVNCKFGKVPSIKSCMWILPDNNEVKLCYDGSSLGNPGSSGIGIIFYRDWEGRVLGTFFKSVGSTTNYLAEVQAIIDGVEKAVQRGWYKLWIVFYSYAAIQAFITNKILWKFRRKWMLLLSYIQSIRFSQT</sequence>
<comment type="caution">
    <text evidence="3">The sequence shown here is derived from an EMBL/GenBank/DDBJ whole genome shotgun (WGS) entry which is preliminary data.</text>
</comment>
<feature type="domain" description="RNase H type-1" evidence="2">
    <location>
        <begin position="165"/>
        <end position="275"/>
    </location>
</feature>
<dbReference type="InterPro" id="IPR026960">
    <property type="entry name" value="RVT-Znf"/>
</dbReference>
<dbReference type="OrthoDB" id="1752183at2759"/>
<dbReference type="InterPro" id="IPR036397">
    <property type="entry name" value="RNaseH_sf"/>
</dbReference>
<dbReference type="PANTHER" id="PTHR47723">
    <property type="entry name" value="OS05G0353850 PROTEIN"/>
    <property type="match status" value="1"/>
</dbReference>
<dbReference type="InterPro" id="IPR012337">
    <property type="entry name" value="RNaseH-like_sf"/>
</dbReference>
<dbReference type="CDD" id="cd06222">
    <property type="entry name" value="RNase_H_like"/>
    <property type="match status" value="1"/>
</dbReference>
<feature type="transmembrane region" description="Helical" evidence="1">
    <location>
        <begin position="234"/>
        <end position="254"/>
    </location>
</feature>
<name>A0A7J7NL39_9MAGN</name>
<dbReference type="SUPFAM" id="SSF53098">
    <property type="entry name" value="Ribonuclease H-like"/>
    <property type="match status" value="1"/>
</dbReference>
<dbReference type="Proteomes" id="UP000541444">
    <property type="component" value="Unassembled WGS sequence"/>
</dbReference>
<dbReference type="GO" id="GO:0004523">
    <property type="term" value="F:RNA-DNA hybrid ribonuclease activity"/>
    <property type="evidence" value="ECO:0007669"/>
    <property type="project" value="InterPro"/>
</dbReference>
<reference evidence="3 4" key="1">
    <citation type="journal article" date="2020" name="IScience">
        <title>Genome Sequencing of the Endangered Kingdonia uniflora (Circaeasteraceae, Ranunculales) Reveals Potential Mechanisms of Evolutionary Specialization.</title>
        <authorList>
            <person name="Sun Y."/>
            <person name="Deng T."/>
            <person name="Zhang A."/>
            <person name="Moore M.J."/>
            <person name="Landis J.B."/>
            <person name="Lin N."/>
            <person name="Zhang H."/>
            <person name="Zhang X."/>
            <person name="Huang J."/>
            <person name="Zhang X."/>
            <person name="Sun H."/>
            <person name="Wang H."/>
        </authorList>
    </citation>
    <scope>NUCLEOTIDE SEQUENCE [LARGE SCALE GENOMIC DNA]</scope>
    <source>
        <strain evidence="3">TB1705</strain>
        <tissue evidence="3">Leaf</tissue>
    </source>
</reference>
<dbReference type="Pfam" id="PF13456">
    <property type="entry name" value="RVT_3"/>
    <property type="match status" value="1"/>
</dbReference>
<gene>
    <name evidence="3" type="ORF">GIB67_027695</name>
</gene>
<dbReference type="InterPro" id="IPR053151">
    <property type="entry name" value="RNase_H-like"/>
</dbReference>